<protein>
    <submittedName>
        <fullName evidence="1">Uncharacterized protein</fullName>
    </submittedName>
</protein>
<dbReference type="AlphaFoldDB" id="A0A0E9ULM9"/>
<name>A0A0E9ULM9_ANGAN</name>
<evidence type="ECO:0000313" key="1">
    <source>
        <dbReference type="EMBL" id="JAH66724.1"/>
    </source>
</evidence>
<proteinExistence type="predicted"/>
<sequence>MCNSVLYQMLNGKQTAICSHALIISTPRLDCIVGCLLLPFGFVFVF</sequence>
<reference evidence="1" key="1">
    <citation type="submission" date="2014-11" db="EMBL/GenBank/DDBJ databases">
        <authorList>
            <person name="Amaro Gonzalez C."/>
        </authorList>
    </citation>
    <scope>NUCLEOTIDE SEQUENCE</scope>
</reference>
<reference evidence="1" key="2">
    <citation type="journal article" date="2015" name="Fish Shellfish Immunol.">
        <title>Early steps in the European eel (Anguilla anguilla)-Vibrio vulnificus interaction in the gills: Role of the RtxA13 toxin.</title>
        <authorList>
            <person name="Callol A."/>
            <person name="Pajuelo D."/>
            <person name="Ebbesson L."/>
            <person name="Teles M."/>
            <person name="MacKenzie S."/>
            <person name="Amaro C."/>
        </authorList>
    </citation>
    <scope>NUCLEOTIDE SEQUENCE</scope>
</reference>
<organism evidence="1">
    <name type="scientific">Anguilla anguilla</name>
    <name type="common">European freshwater eel</name>
    <name type="synonym">Muraena anguilla</name>
    <dbReference type="NCBI Taxonomy" id="7936"/>
    <lineage>
        <taxon>Eukaryota</taxon>
        <taxon>Metazoa</taxon>
        <taxon>Chordata</taxon>
        <taxon>Craniata</taxon>
        <taxon>Vertebrata</taxon>
        <taxon>Euteleostomi</taxon>
        <taxon>Actinopterygii</taxon>
        <taxon>Neopterygii</taxon>
        <taxon>Teleostei</taxon>
        <taxon>Anguilliformes</taxon>
        <taxon>Anguillidae</taxon>
        <taxon>Anguilla</taxon>
    </lineage>
</organism>
<dbReference type="EMBL" id="GBXM01041853">
    <property type="protein sequence ID" value="JAH66724.1"/>
    <property type="molecule type" value="Transcribed_RNA"/>
</dbReference>
<accession>A0A0E9ULM9</accession>